<keyword evidence="2" id="KW-0238">DNA-binding</keyword>
<dbReference type="InterPro" id="IPR001034">
    <property type="entry name" value="DeoR_HTH"/>
</dbReference>
<dbReference type="SUPFAM" id="SSF46785">
    <property type="entry name" value="Winged helix' DNA-binding domain"/>
    <property type="match status" value="1"/>
</dbReference>
<dbReference type="InterPro" id="IPR037171">
    <property type="entry name" value="NagB/RpiA_transferase-like"/>
</dbReference>
<dbReference type="InterPro" id="IPR018356">
    <property type="entry name" value="Tscrpt_reg_HTH_DeoR_CS"/>
</dbReference>
<accession>A0A2T3FJN9</accession>
<dbReference type="InterPro" id="IPR036390">
    <property type="entry name" value="WH_DNA-bd_sf"/>
</dbReference>
<gene>
    <name evidence="5" type="ORF">C7U55_12945</name>
</gene>
<dbReference type="Pfam" id="PF08220">
    <property type="entry name" value="HTH_DeoR"/>
    <property type="match status" value="1"/>
</dbReference>
<dbReference type="SMART" id="SM01134">
    <property type="entry name" value="DeoRC"/>
    <property type="match status" value="1"/>
</dbReference>
<evidence type="ECO:0000256" key="1">
    <source>
        <dbReference type="ARBA" id="ARBA00023015"/>
    </source>
</evidence>
<evidence type="ECO:0000313" key="6">
    <source>
        <dbReference type="Proteomes" id="UP000241201"/>
    </source>
</evidence>
<dbReference type="Gene3D" id="1.10.10.10">
    <property type="entry name" value="Winged helix-like DNA-binding domain superfamily/Winged helix DNA-binding domain"/>
    <property type="match status" value="1"/>
</dbReference>
<dbReference type="GeneID" id="77471985"/>
<keyword evidence="1" id="KW-0805">Transcription regulation</keyword>
<dbReference type="PANTHER" id="PTHR30363">
    <property type="entry name" value="HTH-TYPE TRANSCRIPTIONAL REGULATOR SRLR-RELATED"/>
    <property type="match status" value="1"/>
</dbReference>
<dbReference type="PANTHER" id="PTHR30363:SF44">
    <property type="entry name" value="AGA OPERON TRANSCRIPTIONAL REPRESSOR-RELATED"/>
    <property type="match status" value="1"/>
</dbReference>
<keyword evidence="3" id="KW-0804">Transcription</keyword>
<dbReference type="CDD" id="cd00090">
    <property type="entry name" value="HTH_ARSR"/>
    <property type="match status" value="1"/>
</dbReference>
<dbReference type="RefSeq" id="WP_106988908.1">
    <property type="nucleotide sequence ID" value="NZ_DAWBWI010000208.1"/>
</dbReference>
<dbReference type="InterPro" id="IPR050313">
    <property type="entry name" value="Carb_Metab_HTH_regulators"/>
</dbReference>
<dbReference type="Pfam" id="PF00455">
    <property type="entry name" value="DeoRC"/>
    <property type="match status" value="1"/>
</dbReference>
<sequence>MNASERKIEILKLLKEGSMTLDELAKKFNVSVMTIRRDLRKFENQDVILISQGTVYLNKSVGSEESYILKKDKMIAEKIRIAQKAIEYINDGEVVYIDCGTTCAQIAEELAKSNKNVTVMTSSILVVNALFMAENIDLCMLPGKYREKSIGFIGDLTIDFVRKFYFDKAFMGAEGIDTEYGISLPHLEEGLTKQAIARQANTVFVVTDHSKFSLKTLYSYADYNDIDYIITDSNPDFNMSSFENEKIKIVKV</sequence>
<dbReference type="PROSITE" id="PS00894">
    <property type="entry name" value="HTH_DEOR_1"/>
    <property type="match status" value="1"/>
</dbReference>
<dbReference type="SMART" id="SM00420">
    <property type="entry name" value="HTH_DEOR"/>
    <property type="match status" value="1"/>
</dbReference>
<dbReference type="InterPro" id="IPR014036">
    <property type="entry name" value="DeoR-like_C"/>
</dbReference>
<feature type="domain" description="HTH deoR-type" evidence="4">
    <location>
        <begin position="2"/>
        <end position="57"/>
    </location>
</feature>
<dbReference type="EMBL" id="PYLP01000033">
    <property type="protein sequence ID" value="PST35505.1"/>
    <property type="molecule type" value="Genomic_DNA"/>
</dbReference>
<name>A0A2T3FJN9_9FIRM</name>
<dbReference type="GO" id="GO:0003700">
    <property type="term" value="F:DNA-binding transcription factor activity"/>
    <property type="evidence" value="ECO:0007669"/>
    <property type="project" value="InterPro"/>
</dbReference>
<dbReference type="GO" id="GO:0003677">
    <property type="term" value="F:DNA binding"/>
    <property type="evidence" value="ECO:0007669"/>
    <property type="project" value="UniProtKB-KW"/>
</dbReference>
<dbReference type="Proteomes" id="UP000241201">
    <property type="component" value="Unassembled WGS sequence"/>
</dbReference>
<keyword evidence="6" id="KW-1185">Reference proteome</keyword>
<comment type="caution">
    <text evidence="5">The sequence shown here is derived from an EMBL/GenBank/DDBJ whole genome shotgun (WGS) entry which is preliminary data.</text>
</comment>
<proteinExistence type="predicted"/>
<evidence type="ECO:0000259" key="4">
    <source>
        <dbReference type="PROSITE" id="PS51000"/>
    </source>
</evidence>
<evidence type="ECO:0000256" key="2">
    <source>
        <dbReference type="ARBA" id="ARBA00023125"/>
    </source>
</evidence>
<dbReference type="Gene3D" id="3.40.50.1360">
    <property type="match status" value="1"/>
</dbReference>
<evidence type="ECO:0000256" key="3">
    <source>
        <dbReference type="ARBA" id="ARBA00023163"/>
    </source>
</evidence>
<organism evidence="5 6">
    <name type="scientific">Faecalibacillus faecis</name>
    <dbReference type="NCBI Taxonomy" id="1982628"/>
    <lineage>
        <taxon>Bacteria</taxon>
        <taxon>Bacillati</taxon>
        <taxon>Bacillota</taxon>
        <taxon>Erysipelotrichia</taxon>
        <taxon>Erysipelotrichales</taxon>
        <taxon>Coprobacillaceae</taxon>
        <taxon>Faecalibacillus</taxon>
    </lineage>
</organism>
<dbReference type="InterPro" id="IPR011991">
    <property type="entry name" value="ArsR-like_HTH"/>
</dbReference>
<reference evidence="6" key="1">
    <citation type="submission" date="2018-03" db="EMBL/GenBank/DDBJ databases">
        <title>Lachnoclostridium SNUG30370 gen.nov., sp.nov., isolated from human faeces.</title>
        <authorList>
            <person name="Seo B."/>
            <person name="Jeon K."/>
            <person name="Ko G."/>
        </authorList>
    </citation>
    <scope>NUCLEOTIDE SEQUENCE [LARGE SCALE GENOMIC DNA]</scope>
    <source>
        <strain evidence="6">SNUG30370</strain>
    </source>
</reference>
<evidence type="ECO:0000313" key="5">
    <source>
        <dbReference type="EMBL" id="PST35505.1"/>
    </source>
</evidence>
<dbReference type="SUPFAM" id="SSF100950">
    <property type="entry name" value="NagB/RpiA/CoA transferase-like"/>
    <property type="match status" value="1"/>
</dbReference>
<dbReference type="AlphaFoldDB" id="A0A2T3FJN9"/>
<dbReference type="PROSITE" id="PS51000">
    <property type="entry name" value="HTH_DEOR_2"/>
    <property type="match status" value="1"/>
</dbReference>
<dbReference type="InterPro" id="IPR036388">
    <property type="entry name" value="WH-like_DNA-bd_sf"/>
</dbReference>
<protein>
    <recommendedName>
        <fullName evidence="4">HTH deoR-type domain-containing protein</fullName>
    </recommendedName>
</protein>